<protein>
    <recommendedName>
        <fullName evidence="1">Stage 0 sporulation protein A homolog</fullName>
    </recommendedName>
</protein>
<dbReference type="PANTHER" id="PTHR45339">
    <property type="entry name" value="HYBRID SIGNAL TRANSDUCTION HISTIDINE KINASE J"/>
    <property type="match status" value="1"/>
</dbReference>
<reference evidence="9 10" key="1">
    <citation type="submission" date="2018-08" db="EMBL/GenBank/DDBJ databases">
        <title>A genome reference for cultivated species of the human gut microbiota.</title>
        <authorList>
            <person name="Zou Y."/>
            <person name="Xue W."/>
            <person name="Luo G."/>
        </authorList>
    </citation>
    <scope>NUCLEOTIDE SEQUENCE [LARGE SCALE GENOMIC DNA]</scope>
    <source>
        <strain evidence="8 9">AF36-2BH</strain>
        <strain evidence="7 10">AM48-7</strain>
        <strain evidence="6 11">AM54-25XD</strain>
    </source>
</reference>
<keyword evidence="2 4" id="KW-0597">Phosphoprotein</keyword>
<evidence type="ECO:0000256" key="1">
    <source>
        <dbReference type="ARBA" id="ARBA00018672"/>
    </source>
</evidence>
<accession>A0A396FIX2</accession>
<dbReference type="AlphaFoldDB" id="A0A396FIX2"/>
<sequence length="68" mass="7559">MDIMMPVMDGYEATHEIRNSEKEDAKSIPIIAMTANAFDDDMKKSKTAGMGAHLSKPLDIQKMIEMKG</sequence>
<evidence type="ECO:0000313" key="7">
    <source>
        <dbReference type="EMBL" id="RGZ77061.1"/>
    </source>
</evidence>
<dbReference type="CDD" id="cd17546">
    <property type="entry name" value="REC_hyHK_CKI1_RcsC-like"/>
    <property type="match status" value="1"/>
</dbReference>
<dbReference type="EMBL" id="QSEN01000001">
    <property type="protein sequence ID" value="RGZ77061.1"/>
    <property type="molecule type" value="Genomic_DNA"/>
</dbReference>
<evidence type="ECO:0000256" key="4">
    <source>
        <dbReference type="PROSITE-ProRule" id="PRU00169"/>
    </source>
</evidence>
<dbReference type="EMBL" id="QSDV01000001">
    <property type="protein sequence ID" value="RGZ20334.1"/>
    <property type="molecule type" value="Genomic_DNA"/>
</dbReference>
<dbReference type="Proteomes" id="UP000283431">
    <property type="component" value="Unassembled WGS sequence"/>
</dbReference>
<evidence type="ECO:0000313" key="9">
    <source>
        <dbReference type="Proteomes" id="UP000266698"/>
    </source>
</evidence>
<dbReference type="Proteomes" id="UP000285209">
    <property type="component" value="Unassembled WGS sequence"/>
</dbReference>
<dbReference type="Proteomes" id="UP000266698">
    <property type="component" value="Unassembled WGS sequence"/>
</dbReference>
<evidence type="ECO:0000256" key="2">
    <source>
        <dbReference type="ARBA" id="ARBA00022553"/>
    </source>
</evidence>
<evidence type="ECO:0000313" key="11">
    <source>
        <dbReference type="Proteomes" id="UP000285209"/>
    </source>
</evidence>
<dbReference type="SUPFAM" id="SSF52172">
    <property type="entry name" value="CheY-like"/>
    <property type="match status" value="1"/>
</dbReference>
<evidence type="ECO:0000313" key="8">
    <source>
        <dbReference type="EMBL" id="RHL82912.1"/>
    </source>
</evidence>
<dbReference type="GO" id="GO:0000160">
    <property type="term" value="P:phosphorelay signal transduction system"/>
    <property type="evidence" value="ECO:0007669"/>
    <property type="project" value="InterPro"/>
</dbReference>
<feature type="domain" description="Response regulatory" evidence="5">
    <location>
        <begin position="1"/>
        <end position="68"/>
    </location>
</feature>
<dbReference type="InterPro" id="IPR001789">
    <property type="entry name" value="Sig_transdc_resp-reg_receiver"/>
</dbReference>
<dbReference type="Gene3D" id="3.40.50.2300">
    <property type="match status" value="1"/>
</dbReference>
<evidence type="ECO:0000313" key="10">
    <source>
        <dbReference type="Proteomes" id="UP000283431"/>
    </source>
</evidence>
<evidence type="ECO:0000259" key="5">
    <source>
        <dbReference type="PROSITE" id="PS50110"/>
    </source>
</evidence>
<gene>
    <name evidence="8" type="ORF">DW001_02695</name>
    <name evidence="7" type="ORF">DW975_00065</name>
    <name evidence="6" type="ORF">DXA03_02175</name>
</gene>
<dbReference type="EMBL" id="QRPB01000002">
    <property type="protein sequence ID" value="RHL82912.1"/>
    <property type="molecule type" value="Genomic_DNA"/>
</dbReference>
<feature type="modified residue" description="4-aspartylphosphate" evidence="4">
    <location>
        <position position="2"/>
    </location>
</feature>
<name>A0A396FIX2_9FIRM</name>
<evidence type="ECO:0000313" key="6">
    <source>
        <dbReference type="EMBL" id="RGZ20334.1"/>
    </source>
</evidence>
<comment type="function">
    <text evidence="3">May play the central regulatory role in sporulation. It may be an element of the effector pathway responsible for the activation of sporulation genes in response to nutritional stress. Spo0A may act in concert with spo0H (a sigma factor) to control the expression of some genes that are critical to the sporulation process.</text>
</comment>
<organism evidence="8 9">
    <name type="scientific">Agathobacter rectalis</name>
    <dbReference type="NCBI Taxonomy" id="39491"/>
    <lineage>
        <taxon>Bacteria</taxon>
        <taxon>Bacillati</taxon>
        <taxon>Bacillota</taxon>
        <taxon>Clostridia</taxon>
        <taxon>Lachnospirales</taxon>
        <taxon>Lachnospiraceae</taxon>
        <taxon>Agathobacter</taxon>
    </lineage>
</organism>
<dbReference type="InterPro" id="IPR011006">
    <property type="entry name" value="CheY-like_superfamily"/>
</dbReference>
<comment type="caution">
    <text evidence="8">The sequence shown here is derived from an EMBL/GenBank/DDBJ whole genome shotgun (WGS) entry which is preliminary data.</text>
</comment>
<dbReference type="PANTHER" id="PTHR45339:SF3">
    <property type="entry name" value="HISTIDINE KINASE"/>
    <property type="match status" value="1"/>
</dbReference>
<dbReference type="Pfam" id="PF00072">
    <property type="entry name" value="Response_reg"/>
    <property type="match status" value="1"/>
</dbReference>
<dbReference type="PROSITE" id="PS50110">
    <property type="entry name" value="RESPONSE_REGULATORY"/>
    <property type="match status" value="1"/>
</dbReference>
<proteinExistence type="predicted"/>
<evidence type="ECO:0000256" key="3">
    <source>
        <dbReference type="ARBA" id="ARBA00024867"/>
    </source>
</evidence>